<dbReference type="Gene3D" id="1.10.1670.10">
    <property type="entry name" value="Helix-hairpin-Helix base-excision DNA repair enzymes (C-terminal)"/>
    <property type="match status" value="1"/>
</dbReference>
<feature type="domain" description="HhH-GPD" evidence="2">
    <location>
        <begin position="158"/>
        <end position="318"/>
    </location>
</feature>
<reference evidence="3 4" key="1">
    <citation type="journal article" date="2017" name="Mycologia">
        <title>Bifiguratus adelaidae, gen. et sp. nov., a new member of Mucoromycotina in endophytic and soil-dwelling habitats.</title>
        <authorList>
            <person name="Torres-Cruz T.J."/>
            <person name="Billingsley Tobias T.L."/>
            <person name="Almatruk M."/>
            <person name="Hesse C."/>
            <person name="Kuske C.R."/>
            <person name="Desiro A."/>
            <person name="Benucci G.M."/>
            <person name="Bonito G."/>
            <person name="Stajich J.E."/>
            <person name="Dunlap C."/>
            <person name="Arnold A.E."/>
            <person name="Porras-Alfaro A."/>
        </authorList>
    </citation>
    <scope>NUCLEOTIDE SEQUENCE [LARGE SCALE GENOMIC DNA]</scope>
    <source>
        <strain evidence="3 4">AZ0501</strain>
    </source>
</reference>
<dbReference type="InterPro" id="IPR023170">
    <property type="entry name" value="HhH_base_excis_C"/>
</dbReference>
<evidence type="ECO:0000313" key="4">
    <source>
        <dbReference type="Proteomes" id="UP000242875"/>
    </source>
</evidence>
<comment type="caution">
    <text evidence="3">The sequence shown here is derived from an EMBL/GenBank/DDBJ whole genome shotgun (WGS) entry which is preliminary data.</text>
</comment>
<dbReference type="CDD" id="cd00056">
    <property type="entry name" value="ENDO3c"/>
    <property type="match status" value="1"/>
</dbReference>
<dbReference type="InterPro" id="IPR003265">
    <property type="entry name" value="HhH-GPD_domain"/>
</dbReference>
<dbReference type="GO" id="GO:0006285">
    <property type="term" value="P:base-excision repair, AP site formation"/>
    <property type="evidence" value="ECO:0007669"/>
    <property type="project" value="UniProtKB-ARBA"/>
</dbReference>
<evidence type="ECO:0000256" key="1">
    <source>
        <dbReference type="SAM" id="MobiDB-lite"/>
    </source>
</evidence>
<dbReference type="OrthoDB" id="2099276at2759"/>
<proteinExistence type="predicted"/>
<name>A0A261Y7E3_9FUNG</name>
<evidence type="ECO:0000313" key="3">
    <source>
        <dbReference type="EMBL" id="OZJ06501.1"/>
    </source>
</evidence>
<accession>A0A261Y7E3</accession>
<dbReference type="Proteomes" id="UP000242875">
    <property type="component" value="Unassembled WGS sequence"/>
</dbReference>
<dbReference type="EMBL" id="MVBO01000003">
    <property type="protein sequence ID" value="OZJ06501.1"/>
    <property type="molecule type" value="Genomic_DNA"/>
</dbReference>
<dbReference type="AlphaFoldDB" id="A0A261Y7E3"/>
<dbReference type="Gene3D" id="1.10.340.30">
    <property type="entry name" value="Hypothetical protein, domain 2"/>
    <property type="match status" value="1"/>
</dbReference>
<dbReference type="PANTHER" id="PTHR47203:SF1">
    <property type="entry name" value="HYPOTHETICAL BASE EXCISION DNA REPAIR PROTEIN (EUROFUNG)"/>
    <property type="match status" value="1"/>
</dbReference>
<protein>
    <recommendedName>
        <fullName evidence="2">HhH-GPD domain-containing protein</fullName>
    </recommendedName>
</protein>
<evidence type="ECO:0000259" key="2">
    <source>
        <dbReference type="SMART" id="SM00478"/>
    </source>
</evidence>
<dbReference type="SMART" id="SM00478">
    <property type="entry name" value="ENDO3c"/>
    <property type="match status" value="1"/>
</dbReference>
<dbReference type="InterPro" id="IPR011257">
    <property type="entry name" value="DNA_glycosylase"/>
</dbReference>
<keyword evidence="4" id="KW-1185">Reference proteome</keyword>
<dbReference type="Pfam" id="PF00730">
    <property type="entry name" value="HhH-GPD"/>
    <property type="match status" value="1"/>
</dbReference>
<organism evidence="3 4">
    <name type="scientific">Bifiguratus adelaidae</name>
    <dbReference type="NCBI Taxonomy" id="1938954"/>
    <lineage>
        <taxon>Eukaryota</taxon>
        <taxon>Fungi</taxon>
        <taxon>Fungi incertae sedis</taxon>
        <taxon>Mucoromycota</taxon>
        <taxon>Mucoromycotina</taxon>
        <taxon>Endogonomycetes</taxon>
        <taxon>Endogonales</taxon>
        <taxon>Endogonales incertae sedis</taxon>
        <taxon>Bifiguratus</taxon>
    </lineage>
</organism>
<dbReference type="SUPFAM" id="SSF48150">
    <property type="entry name" value="DNA-glycosylase"/>
    <property type="match status" value="1"/>
</dbReference>
<dbReference type="GO" id="GO:0000702">
    <property type="term" value="F:oxidized base lesion DNA N-glycosylase activity"/>
    <property type="evidence" value="ECO:0007669"/>
    <property type="project" value="UniProtKB-ARBA"/>
</dbReference>
<sequence>MVKVTSTGRVLRSSRAKTLDHRSKTVPSTPLIKSEVKRELQDLPIFSGAKDADDPTKPMMLSASLERKMDPQTIMPEKNDSSTMQLRKKLKQFDTFGMSPFPQWKHPTPQESQTVCDILAEVHGLPQRPTKLQDQPYSIGASCGQTPEILDALVSTILSQNTNGRNSSGAKRALDEHFGRFGYDKMRQASVQEVAKTIESGGLANIKAARIKNIIDRVYQENKGDLSMSYIRDMSDEEAMRELVKFDGVGPKTAACVLLFCIGRESFAVDTHIYRLTKKLGWIPPTATREQAYAHLDTRIPAELKYPLHVLLIKHGKSCPNCNAQPKKSDCPLKEYKSG</sequence>
<feature type="region of interest" description="Disordered" evidence="1">
    <location>
        <begin position="1"/>
        <end position="27"/>
    </location>
</feature>
<dbReference type="PANTHER" id="PTHR47203">
    <property type="match status" value="1"/>
</dbReference>
<gene>
    <name evidence="3" type="ORF">BZG36_00638</name>
</gene>